<dbReference type="GO" id="GO:0051087">
    <property type="term" value="F:protein-folding chaperone binding"/>
    <property type="evidence" value="ECO:0007669"/>
    <property type="project" value="InterPro"/>
</dbReference>
<dbReference type="InParanoid" id="F2UPE3"/>
<protein>
    <recommendedName>
        <fullName evidence="2">Ubiquitin-like domain-containing protein</fullName>
    </recommendedName>
</protein>
<evidence type="ECO:0000313" key="3">
    <source>
        <dbReference type="EMBL" id="EGD79498.1"/>
    </source>
</evidence>
<dbReference type="CDD" id="cd01812">
    <property type="entry name" value="Ubl_BAG1"/>
    <property type="match status" value="1"/>
</dbReference>
<dbReference type="eggNOG" id="ENOG502RN5W">
    <property type="taxonomic scope" value="Eukaryota"/>
</dbReference>
<reference evidence="3" key="1">
    <citation type="submission" date="2009-08" db="EMBL/GenBank/DDBJ databases">
        <title>Annotation of Salpingoeca rosetta.</title>
        <authorList>
            <consortium name="The Broad Institute Genome Sequencing Platform"/>
            <person name="Russ C."/>
            <person name="Cuomo C."/>
            <person name="Burger G."/>
            <person name="Gray M.W."/>
            <person name="Holland P.W.H."/>
            <person name="King N."/>
            <person name="Lang F.B.F."/>
            <person name="Roger A.J."/>
            <person name="Ruiz-Trillo I."/>
            <person name="Young S.K."/>
            <person name="Zeng Q."/>
            <person name="Gargeya S."/>
            <person name="Alvarado L."/>
            <person name="Berlin A."/>
            <person name="Chapman S.B."/>
            <person name="Chen Z."/>
            <person name="Freedman E."/>
            <person name="Gellesch M."/>
            <person name="Goldberg J."/>
            <person name="Griggs A."/>
            <person name="Gujja S."/>
            <person name="Heilman E."/>
            <person name="Heiman D."/>
            <person name="Howarth C."/>
            <person name="Mehta T."/>
            <person name="Neiman D."/>
            <person name="Pearson M."/>
            <person name="Roberts A."/>
            <person name="Saif S."/>
            <person name="Shea T."/>
            <person name="Shenoy N."/>
            <person name="Sisk P."/>
            <person name="Stolte C."/>
            <person name="Sykes S."/>
            <person name="White J."/>
            <person name="Yandava C."/>
            <person name="Haas B."/>
            <person name="Nusbaum C."/>
            <person name="Birren B."/>
        </authorList>
    </citation>
    <scope>NUCLEOTIDE SEQUENCE [LARGE SCALE GENOMIC DNA]</scope>
    <source>
        <strain evidence="3">ATCC 50818</strain>
    </source>
</reference>
<dbReference type="EMBL" id="GL832986">
    <property type="protein sequence ID" value="EGD79498.1"/>
    <property type="molecule type" value="Genomic_DNA"/>
</dbReference>
<dbReference type="InterPro" id="IPR000626">
    <property type="entry name" value="Ubiquitin-like_dom"/>
</dbReference>
<dbReference type="FunCoup" id="F2UPE3">
    <property type="interactions" value="843"/>
</dbReference>
<dbReference type="Pfam" id="PF00240">
    <property type="entry name" value="ubiquitin"/>
    <property type="match status" value="1"/>
</dbReference>
<dbReference type="Gene3D" id="3.10.20.90">
    <property type="entry name" value="Phosphatidylinositol 3-kinase Catalytic Subunit, Chain A, domain 1"/>
    <property type="match status" value="1"/>
</dbReference>
<sequence>MAMLAVTVTHGADKYKLSVPPSTRLRQLQDNIEEVSRVPVKAQKLLLKGRVLKDYDAELRSLTKKSKLKLMLMGEKESPEIEQCKKKLAEVHESIQKHAKEMQTHEETWKQISEGFLAKELVPEAVKKLKKQVLGVNEMNVRLLEQMDSLPIHKDMTKLRTTRKLHIAEIETDTQ</sequence>
<evidence type="ECO:0000256" key="1">
    <source>
        <dbReference type="SAM" id="Coils"/>
    </source>
</evidence>
<dbReference type="InterPro" id="IPR036533">
    <property type="entry name" value="BAG_dom_sf"/>
</dbReference>
<dbReference type="STRING" id="946362.F2UPE3"/>
<dbReference type="OMA" id="CNSHISK"/>
<dbReference type="InterPro" id="IPR029071">
    <property type="entry name" value="Ubiquitin-like_domsf"/>
</dbReference>
<dbReference type="GeneID" id="16069521"/>
<dbReference type="AlphaFoldDB" id="F2UPE3"/>
<feature type="domain" description="Ubiquitin-like" evidence="2">
    <location>
        <begin position="2"/>
        <end position="79"/>
    </location>
</feature>
<evidence type="ECO:0000259" key="2">
    <source>
        <dbReference type="PROSITE" id="PS50053"/>
    </source>
</evidence>
<proteinExistence type="predicted"/>
<feature type="coiled-coil region" evidence="1">
    <location>
        <begin position="81"/>
        <end position="108"/>
    </location>
</feature>
<organism evidence="4">
    <name type="scientific">Salpingoeca rosetta (strain ATCC 50818 / BSB-021)</name>
    <dbReference type="NCBI Taxonomy" id="946362"/>
    <lineage>
        <taxon>Eukaryota</taxon>
        <taxon>Choanoflagellata</taxon>
        <taxon>Craspedida</taxon>
        <taxon>Salpingoecidae</taxon>
        <taxon>Salpingoeca</taxon>
    </lineage>
</organism>
<name>F2UPE3_SALR5</name>
<dbReference type="KEGG" id="sre:PTSG_10068"/>
<dbReference type="Gene3D" id="1.20.58.120">
    <property type="entry name" value="BAG domain"/>
    <property type="match status" value="1"/>
</dbReference>
<dbReference type="PROSITE" id="PS50053">
    <property type="entry name" value="UBIQUITIN_2"/>
    <property type="match status" value="1"/>
</dbReference>
<evidence type="ECO:0000313" key="4">
    <source>
        <dbReference type="Proteomes" id="UP000007799"/>
    </source>
</evidence>
<dbReference type="SUPFAM" id="SSF54236">
    <property type="entry name" value="Ubiquitin-like"/>
    <property type="match status" value="1"/>
</dbReference>
<dbReference type="Proteomes" id="UP000007799">
    <property type="component" value="Unassembled WGS sequence"/>
</dbReference>
<dbReference type="OrthoDB" id="417450at2759"/>
<keyword evidence="1" id="KW-0175">Coiled coil</keyword>
<dbReference type="SUPFAM" id="SSF63491">
    <property type="entry name" value="BAG domain"/>
    <property type="match status" value="1"/>
</dbReference>
<dbReference type="RefSeq" id="XP_004988979.1">
    <property type="nucleotide sequence ID" value="XM_004988922.1"/>
</dbReference>
<gene>
    <name evidence="3" type="ORF">PTSG_10068</name>
</gene>
<keyword evidence="4" id="KW-1185">Reference proteome</keyword>
<accession>F2UPE3</accession>